<dbReference type="AlphaFoldDB" id="A0A9X3M9D1"/>
<proteinExistence type="predicted"/>
<dbReference type="RefSeq" id="WP_269945595.1">
    <property type="nucleotide sequence ID" value="NZ_JAKMUU010000001.1"/>
</dbReference>
<protein>
    <submittedName>
        <fullName evidence="1">Uncharacterized protein</fullName>
    </submittedName>
</protein>
<accession>A0A9X3M9D1</accession>
<name>A0A9X3M9D1_9CORY</name>
<sequence length="172" mass="18393">MSRRIRQFVGEDEARLASRRAGMLGAVVIYVEGESAMNTCVNPAPVEQPASTSAWPTVNGGATVVTGVLKISGMPRSLRSKIEHAMDRCIRTESEFIIPGDDPLTAQWCTRWFRDGLSVAALAQGGSACASAGSGIGCHQVLTGTREELDALDCVVRYLAQRHGFTAAVRMP</sequence>
<reference evidence="2 4" key="2">
    <citation type="submission" date="2023-08" db="EMBL/GenBank/DDBJ databases">
        <title>Genomic characterization of the C. tuberculostearicum species complex, a ubiquitous member of the human skin microbiome.</title>
        <authorList>
            <person name="Ahmed N."/>
            <person name="Deming C."/>
            <person name="Conlan S."/>
            <person name="Segre J."/>
        </authorList>
    </citation>
    <scope>NUCLEOTIDE SEQUENCE [LARGE SCALE GENOMIC DNA]</scope>
    <source>
        <strain evidence="2 4">CTNIH19</strain>
    </source>
</reference>
<evidence type="ECO:0000313" key="4">
    <source>
        <dbReference type="Proteomes" id="UP001185631"/>
    </source>
</evidence>
<evidence type="ECO:0000313" key="2">
    <source>
        <dbReference type="EMBL" id="MDV2423149.1"/>
    </source>
</evidence>
<keyword evidence="4" id="KW-1185">Reference proteome</keyword>
<gene>
    <name evidence="1" type="ORF">L8V01_02640</name>
    <name evidence="2" type="ORF">RAE13_01795</name>
</gene>
<dbReference type="Proteomes" id="UP001146430">
    <property type="component" value="Unassembled WGS sequence"/>
</dbReference>
<reference evidence="1" key="1">
    <citation type="submission" date="2022-02" db="EMBL/GenBank/DDBJ databases">
        <title>Corynebacterium sp. from urogenital microbiome.</title>
        <authorList>
            <person name="Cappelli E.A."/>
            <person name="Ribeiro T.G."/>
            <person name="Peixe L."/>
        </authorList>
    </citation>
    <scope>NUCLEOTIDE SEQUENCE</scope>
    <source>
        <strain evidence="1">C8Ua_181</strain>
    </source>
</reference>
<evidence type="ECO:0000313" key="1">
    <source>
        <dbReference type="EMBL" id="MCZ9306384.1"/>
    </source>
</evidence>
<comment type="caution">
    <text evidence="1">The sequence shown here is derived from an EMBL/GenBank/DDBJ whole genome shotgun (WGS) entry which is preliminary data.</text>
</comment>
<evidence type="ECO:0000313" key="3">
    <source>
        <dbReference type="Proteomes" id="UP001146430"/>
    </source>
</evidence>
<organism evidence="1 3">
    <name type="scientific">Corynebacterium curieae</name>
    <dbReference type="NCBI Taxonomy" id="2913500"/>
    <lineage>
        <taxon>Bacteria</taxon>
        <taxon>Bacillati</taxon>
        <taxon>Actinomycetota</taxon>
        <taxon>Actinomycetes</taxon>
        <taxon>Mycobacteriales</taxon>
        <taxon>Corynebacteriaceae</taxon>
        <taxon>Corynebacterium</taxon>
    </lineage>
</organism>
<dbReference type="EMBL" id="JAKMUU010000001">
    <property type="protein sequence ID" value="MCZ9306384.1"/>
    <property type="molecule type" value="Genomic_DNA"/>
</dbReference>
<dbReference type="EMBL" id="JAVBID010000001">
    <property type="protein sequence ID" value="MDV2423149.1"/>
    <property type="molecule type" value="Genomic_DNA"/>
</dbReference>
<dbReference type="Proteomes" id="UP001185631">
    <property type="component" value="Unassembled WGS sequence"/>
</dbReference>